<comment type="caution">
    <text evidence="1">The sequence shown here is derived from an EMBL/GenBank/DDBJ whole genome shotgun (WGS) entry which is preliminary data.</text>
</comment>
<name>A0A9N9NTI8_9GLOM</name>
<evidence type="ECO:0000313" key="1">
    <source>
        <dbReference type="EMBL" id="CAG8762600.1"/>
    </source>
</evidence>
<proteinExistence type="predicted"/>
<dbReference type="EMBL" id="CAJVPZ010041862">
    <property type="protein sequence ID" value="CAG8762600.1"/>
    <property type="molecule type" value="Genomic_DNA"/>
</dbReference>
<accession>A0A9N9NTI8</accession>
<dbReference type="AlphaFoldDB" id="A0A9N9NTI8"/>
<reference evidence="1" key="1">
    <citation type="submission" date="2021-06" db="EMBL/GenBank/DDBJ databases">
        <authorList>
            <person name="Kallberg Y."/>
            <person name="Tangrot J."/>
            <person name="Rosling A."/>
        </authorList>
    </citation>
    <scope>NUCLEOTIDE SEQUENCE</scope>
    <source>
        <strain evidence="1">IN212</strain>
    </source>
</reference>
<organism evidence="1 2">
    <name type="scientific">Racocetra fulgida</name>
    <dbReference type="NCBI Taxonomy" id="60492"/>
    <lineage>
        <taxon>Eukaryota</taxon>
        <taxon>Fungi</taxon>
        <taxon>Fungi incertae sedis</taxon>
        <taxon>Mucoromycota</taxon>
        <taxon>Glomeromycotina</taxon>
        <taxon>Glomeromycetes</taxon>
        <taxon>Diversisporales</taxon>
        <taxon>Gigasporaceae</taxon>
        <taxon>Racocetra</taxon>
    </lineage>
</organism>
<sequence>MIEGDEDSEDINNSNYDDFNDTDDYRGNIILQQRDHNSGYIEFYDASNNDSMFYGHSNFNDMDHIIPLQYDNSHVHVNAYENNDNKRHDSDIRALLNEFSDSNIEERKKTYYIDEKDKVFESIQAFDDSAIPEDRLSLISSSRFSESCSNIIEDDHTIQYCDSEVNSDKQTYFVHYGNADIYSTQIISEQGSTINNQEQIRDK</sequence>
<evidence type="ECO:0000313" key="2">
    <source>
        <dbReference type="Proteomes" id="UP000789396"/>
    </source>
</evidence>
<feature type="non-terminal residue" evidence="1">
    <location>
        <position position="203"/>
    </location>
</feature>
<gene>
    <name evidence="1" type="ORF">RFULGI_LOCUS14427</name>
</gene>
<dbReference type="Proteomes" id="UP000789396">
    <property type="component" value="Unassembled WGS sequence"/>
</dbReference>
<protein>
    <submittedName>
        <fullName evidence="1">11364_t:CDS:1</fullName>
    </submittedName>
</protein>
<keyword evidence="2" id="KW-1185">Reference proteome</keyword>
<dbReference type="OrthoDB" id="10648567at2759"/>